<feature type="compositionally biased region" description="Low complexity" evidence="2">
    <location>
        <begin position="458"/>
        <end position="475"/>
    </location>
</feature>
<proteinExistence type="inferred from homology"/>
<feature type="region of interest" description="Disordered" evidence="2">
    <location>
        <begin position="185"/>
        <end position="492"/>
    </location>
</feature>
<feature type="domain" description="Capsule synthesis protein CapA" evidence="3">
    <location>
        <begin position="498"/>
        <end position="736"/>
    </location>
</feature>
<dbReference type="InterPro" id="IPR019079">
    <property type="entry name" value="Capsule_synth_CapA"/>
</dbReference>
<feature type="compositionally biased region" description="Low complexity" evidence="2">
    <location>
        <begin position="427"/>
        <end position="445"/>
    </location>
</feature>
<dbReference type="PATRIC" id="fig|1173022.3.peg.4284"/>
<comment type="similarity">
    <text evidence="1">Belongs to the CapA family.</text>
</comment>
<dbReference type="OrthoDB" id="9810906at2"/>
<dbReference type="HOGENOM" id="CLU_018039_0_0_3"/>
<feature type="compositionally biased region" description="Polar residues" evidence="2">
    <location>
        <begin position="476"/>
        <end position="492"/>
    </location>
</feature>
<dbReference type="PANTHER" id="PTHR33393">
    <property type="entry name" value="POLYGLUTAMINE SYNTHESIS ACCESSORY PROTEIN RV0574C-RELATED"/>
    <property type="match status" value="1"/>
</dbReference>
<evidence type="ECO:0000259" key="3">
    <source>
        <dbReference type="SMART" id="SM00854"/>
    </source>
</evidence>
<organism evidence="4 5">
    <name type="scientific">Crinalium epipsammum PCC 9333</name>
    <dbReference type="NCBI Taxonomy" id="1173022"/>
    <lineage>
        <taxon>Bacteria</taxon>
        <taxon>Bacillati</taxon>
        <taxon>Cyanobacteriota</taxon>
        <taxon>Cyanophyceae</taxon>
        <taxon>Gomontiellales</taxon>
        <taxon>Gomontiellaceae</taxon>
        <taxon>Crinalium</taxon>
    </lineage>
</organism>
<evidence type="ECO:0000313" key="5">
    <source>
        <dbReference type="Proteomes" id="UP000010472"/>
    </source>
</evidence>
<keyword evidence="5" id="KW-1185">Reference proteome</keyword>
<reference evidence="4 5" key="1">
    <citation type="submission" date="2012-06" db="EMBL/GenBank/DDBJ databases">
        <title>Finished chromosome of genome of Crinalium epipsammum PCC 9333.</title>
        <authorList>
            <consortium name="US DOE Joint Genome Institute"/>
            <person name="Gugger M."/>
            <person name="Coursin T."/>
            <person name="Rippka R."/>
            <person name="Tandeau De Marsac N."/>
            <person name="Huntemann M."/>
            <person name="Wei C.-L."/>
            <person name="Han J."/>
            <person name="Detter J.C."/>
            <person name="Han C."/>
            <person name="Tapia R."/>
            <person name="Davenport K."/>
            <person name="Daligault H."/>
            <person name="Erkkila T."/>
            <person name="Gu W."/>
            <person name="Munk A.C.C."/>
            <person name="Teshima H."/>
            <person name="Xu Y."/>
            <person name="Chain P."/>
            <person name="Chen A."/>
            <person name="Krypides N."/>
            <person name="Mavromatis K."/>
            <person name="Markowitz V."/>
            <person name="Szeto E."/>
            <person name="Ivanova N."/>
            <person name="Mikhailova N."/>
            <person name="Ovchinnikova G."/>
            <person name="Pagani I."/>
            <person name="Pati A."/>
            <person name="Goodwin L."/>
            <person name="Peters L."/>
            <person name="Pitluck S."/>
            <person name="Woyke T."/>
            <person name="Kerfeld C."/>
        </authorList>
    </citation>
    <scope>NUCLEOTIDE SEQUENCE [LARGE SCALE GENOMIC DNA]</scope>
    <source>
        <strain evidence="4 5">PCC 9333</strain>
    </source>
</reference>
<feature type="compositionally biased region" description="Basic and acidic residues" evidence="2">
    <location>
        <begin position="409"/>
        <end position="418"/>
    </location>
</feature>
<dbReference type="SMART" id="SM00854">
    <property type="entry name" value="PGA_cap"/>
    <property type="match status" value="1"/>
</dbReference>
<dbReference type="Pfam" id="PF09587">
    <property type="entry name" value="PGA_cap"/>
    <property type="match status" value="1"/>
</dbReference>
<dbReference type="EMBL" id="CP003620">
    <property type="protein sequence ID" value="AFZ14777.1"/>
    <property type="molecule type" value="Genomic_DNA"/>
</dbReference>
<evidence type="ECO:0000256" key="1">
    <source>
        <dbReference type="ARBA" id="ARBA00005662"/>
    </source>
</evidence>
<dbReference type="RefSeq" id="WP_015204877.1">
    <property type="nucleotide sequence ID" value="NC_019753.1"/>
</dbReference>
<feature type="compositionally biased region" description="Basic and acidic residues" evidence="2">
    <location>
        <begin position="197"/>
        <end position="224"/>
    </location>
</feature>
<sequence>MQELFTLAQNGNEQGISTLINQALNNKDITVQCYRYDTCLYVVLVSAEAPEPSYCIKLISNELNHLRTKLLKTVQIYGRQNNQGDHIWTQTLDLDEISDSWSSFAQTWFSKGSKQPQAKATKSTTNLSLLLLSSLSWFLLGTWGLVVKSQPNIVIDDTPNTETTVDVQNLFNEKNNSWVNSIFPDTFDLNNQPNTSAEKEQKPTFKSEKSPKQSETKPSSDEPPKLTQTTDTSAKKDDKSASKSEKPAKQSEAKPSKDKSTKKKNSHKKNKLNKKSSKSTPKVKAKSHEPSKSKTQSLTTKSDSKSSSQDTSDATLDKKASTSKQTTQPPKAAPNKLSVTPKPTTEPSKKEKSTVPATSTPASPASQTKPQTSTKENPADKSDQNQKSPDDLPAADKSSKPNSSWTSPTEEKSDKNLEPKPSVPSNTPKADTTPTPQTTSQPWLPEKQPEKDAVNDAPKSQPTKTPSPKQKQDTTSPANSKPGSISKPQVSKNDGYITIKAVGDIVPGTNFPNNRLPDKNKIFKKVKKSLDGADILFGNFESTFTNSSRVGKDTSRPMVFAFRTPPTFVNVFKKTGFDVLSVANNHSLDFSQVGFTDTMKTIANAGMKPVGKKNEIVYKKVKDIPIAFIGFSSLDVHNSLNDLEAAKALVLEAKQNAKIVVISVHGGAEGTDAIRVKNKQENFHGENRGNMVLFSRTLIDNGADLVLGHGPHVVRAMELYKGKMIAYSLGNFVGYRTLSTAGDLAKSLVLQVKLNSKGNFVSGKIIPVMLDRQGLPYPDKQLNSVKLISKLTKSDFPNTDLAINRKGEIHKRFRTYRFFTLKF</sequence>
<feature type="compositionally biased region" description="Basic residues" evidence="2">
    <location>
        <begin position="260"/>
        <end position="285"/>
    </location>
</feature>
<accession>K9W4V6</accession>
<name>K9W4V6_9CYAN</name>
<feature type="compositionally biased region" description="Low complexity" evidence="2">
    <location>
        <begin position="293"/>
        <end position="313"/>
    </location>
</feature>
<feature type="compositionally biased region" description="Basic and acidic residues" evidence="2">
    <location>
        <begin position="233"/>
        <end position="259"/>
    </location>
</feature>
<dbReference type="KEGG" id="cep:Cri9333_3970"/>
<dbReference type="STRING" id="1173022.Cri9333_3970"/>
<evidence type="ECO:0000313" key="4">
    <source>
        <dbReference type="EMBL" id="AFZ14777.1"/>
    </source>
</evidence>
<dbReference type="eggNOG" id="COG3266">
    <property type="taxonomic scope" value="Bacteria"/>
</dbReference>
<dbReference type="InterPro" id="IPR052169">
    <property type="entry name" value="CW_Biosynth-Accessory"/>
</dbReference>
<dbReference type="InterPro" id="IPR029052">
    <property type="entry name" value="Metallo-depent_PP-like"/>
</dbReference>
<dbReference type="PANTHER" id="PTHR33393:SF11">
    <property type="entry name" value="POLYGLUTAMINE SYNTHESIS ACCESSORY PROTEIN RV0574C-RELATED"/>
    <property type="match status" value="1"/>
</dbReference>
<dbReference type="AlphaFoldDB" id="K9W4V6"/>
<dbReference type="Gene3D" id="3.60.21.10">
    <property type="match status" value="1"/>
</dbReference>
<dbReference type="eggNOG" id="COG2843">
    <property type="taxonomic scope" value="Bacteria"/>
</dbReference>
<evidence type="ECO:0000256" key="2">
    <source>
        <dbReference type="SAM" id="MobiDB-lite"/>
    </source>
</evidence>
<feature type="compositionally biased region" description="Polar residues" evidence="2">
    <location>
        <begin position="356"/>
        <end position="376"/>
    </location>
</feature>
<dbReference type="Proteomes" id="UP000010472">
    <property type="component" value="Chromosome"/>
</dbReference>
<gene>
    <name evidence="4" type="ORF">Cri9333_3970</name>
</gene>
<feature type="compositionally biased region" description="Basic and acidic residues" evidence="2">
    <location>
        <begin position="377"/>
        <end position="390"/>
    </location>
</feature>
<dbReference type="SUPFAM" id="SSF56300">
    <property type="entry name" value="Metallo-dependent phosphatases"/>
    <property type="match status" value="1"/>
</dbReference>
<protein>
    <submittedName>
        <fullName evidence="4">Capsule synthesis protein, CapA</fullName>
    </submittedName>
</protein>
<dbReference type="CDD" id="cd07381">
    <property type="entry name" value="MPP_CapA"/>
    <property type="match status" value="1"/>
</dbReference>